<dbReference type="InterPro" id="IPR029060">
    <property type="entry name" value="PIN-like_dom_sf"/>
</dbReference>
<dbReference type="PANTHER" id="PTHR33653">
    <property type="entry name" value="RIBONUCLEASE VAPC2"/>
    <property type="match status" value="1"/>
</dbReference>
<reference evidence="9 10" key="1">
    <citation type="submission" date="2020-11" db="EMBL/GenBank/DDBJ databases">
        <authorList>
            <person name="Lassalle F."/>
        </authorList>
    </citation>
    <scope>NUCLEOTIDE SEQUENCE [LARGE SCALE GENOMIC DNA]</scope>
    <source>
        <strain evidence="9 10">JC140</strain>
    </source>
</reference>
<dbReference type="RefSeq" id="WP_142592915.1">
    <property type="nucleotide sequence ID" value="NZ_CABFWF030000012.1"/>
</dbReference>
<gene>
    <name evidence="9" type="ORF">REJC140_00935</name>
</gene>
<dbReference type="SMART" id="SM00670">
    <property type="entry name" value="PINc"/>
    <property type="match status" value="1"/>
</dbReference>
<dbReference type="SUPFAM" id="SSF88723">
    <property type="entry name" value="PIN domain-like"/>
    <property type="match status" value="1"/>
</dbReference>
<dbReference type="PANTHER" id="PTHR33653:SF1">
    <property type="entry name" value="RIBONUCLEASE VAPC2"/>
    <property type="match status" value="1"/>
</dbReference>
<dbReference type="Pfam" id="PF01850">
    <property type="entry name" value="PIN"/>
    <property type="match status" value="1"/>
</dbReference>
<evidence type="ECO:0000256" key="1">
    <source>
        <dbReference type="ARBA" id="ARBA00001946"/>
    </source>
</evidence>
<comment type="caution">
    <text evidence="9">The sequence shown here is derived from an EMBL/GenBank/DDBJ whole genome shotgun (WGS) entry which is preliminary data.</text>
</comment>
<feature type="domain" description="PIN" evidence="8">
    <location>
        <begin position="1"/>
        <end position="120"/>
    </location>
</feature>
<dbReference type="InterPro" id="IPR002716">
    <property type="entry name" value="PIN_dom"/>
</dbReference>
<protein>
    <submittedName>
        <fullName evidence="9">PIN domain-containing protein</fullName>
    </submittedName>
</protein>
<keyword evidence="4" id="KW-0479">Metal-binding</keyword>
<comment type="cofactor">
    <cofactor evidence="1">
        <name>Mg(2+)</name>
        <dbReference type="ChEBI" id="CHEBI:18420"/>
    </cofactor>
</comment>
<dbReference type="Proteomes" id="UP000606921">
    <property type="component" value="Unassembled WGS sequence"/>
</dbReference>
<evidence type="ECO:0000313" key="10">
    <source>
        <dbReference type="Proteomes" id="UP000606921"/>
    </source>
</evidence>
<proteinExistence type="inferred from homology"/>
<keyword evidence="3" id="KW-0540">Nuclease</keyword>
<dbReference type="InterPro" id="IPR050556">
    <property type="entry name" value="Type_II_TA_system_RNase"/>
</dbReference>
<evidence type="ECO:0000256" key="4">
    <source>
        <dbReference type="ARBA" id="ARBA00022723"/>
    </source>
</evidence>
<sequence>MRYLLDTNIVSDMMRNPQGAVFAHIERVGEECVFTSIIVTAELRFGVEKKKSPKLAQRLEMILMRLPVEGFSAPLDQHYGRCRATLASAGQPIGDMDMLIAAHALALDAVLVTNNESEFSRVPGLKIENWLR</sequence>
<keyword evidence="10" id="KW-1185">Reference proteome</keyword>
<organism evidence="9 10">
    <name type="scientific">Pseudorhizobium endolithicum</name>
    <dbReference type="NCBI Taxonomy" id="1191678"/>
    <lineage>
        <taxon>Bacteria</taxon>
        <taxon>Pseudomonadati</taxon>
        <taxon>Pseudomonadota</taxon>
        <taxon>Alphaproteobacteria</taxon>
        <taxon>Hyphomicrobiales</taxon>
        <taxon>Rhizobiaceae</taxon>
        <taxon>Rhizobium/Agrobacterium group</taxon>
        <taxon>Pseudorhizobium</taxon>
    </lineage>
</organism>
<evidence type="ECO:0000313" key="9">
    <source>
        <dbReference type="EMBL" id="CAD7040865.1"/>
    </source>
</evidence>
<name>A0ABN7JR07_9HYPH</name>
<evidence type="ECO:0000256" key="2">
    <source>
        <dbReference type="ARBA" id="ARBA00022649"/>
    </source>
</evidence>
<dbReference type="Gene3D" id="3.40.50.1010">
    <property type="entry name" value="5'-nuclease"/>
    <property type="match status" value="1"/>
</dbReference>
<keyword evidence="5" id="KW-0378">Hydrolase</keyword>
<accession>A0ABN7JR07</accession>
<keyword evidence="2" id="KW-1277">Toxin-antitoxin system</keyword>
<evidence type="ECO:0000256" key="7">
    <source>
        <dbReference type="ARBA" id="ARBA00038093"/>
    </source>
</evidence>
<dbReference type="EMBL" id="CABFWF030000012">
    <property type="protein sequence ID" value="CAD7040865.1"/>
    <property type="molecule type" value="Genomic_DNA"/>
</dbReference>
<evidence type="ECO:0000256" key="5">
    <source>
        <dbReference type="ARBA" id="ARBA00022801"/>
    </source>
</evidence>
<keyword evidence="6" id="KW-0460">Magnesium</keyword>
<evidence type="ECO:0000256" key="6">
    <source>
        <dbReference type="ARBA" id="ARBA00022842"/>
    </source>
</evidence>
<evidence type="ECO:0000256" key="3">
    <source>
        <dbReference type="ARBA" id="ARBA00022722"/>
    </source>
</evidence>
<comment type="similarity">
    <text evidence="7">Belongs to the PINc/VapC protein family.</text>
</comment>
<dbReference type="CDD" id="cd18748">
    <property type="entry name" value="PIN_VapC4-5_FitB-like"/>
    <property type="match status" value="1"/>
</dbReference>
<evidence type="ECO:0000259" key="8">
    <source>
        <dbReference type="SMART" id="SM00670"/>
    </source>
</evidence>